<proteinExistence type="inferred from homology"/>
<protein>
    <submittedName>
        <fullName evidence="9">Biopolymer transport protein ExbD</fullName>
    </submittedName>
</protein>
<sequence>MGMDTGGSGGGPSSEINVTPLVDVCLVLLIIFMVMIPKNVPEISVQVPPESKQRKNPPNQSDTLVIGLTKDGALTLNSQPINTRDELGDLISSRLQGREKKVVFIDFDDDANYGEAVLLLDLAKRNGAAVLGIMKKKNRPVPDTLVGI</sequence>
<evidence type="ECO:0000256" key="8">
    <source>
        <dbReference type="SAM" id="Phobius"/>
    </source>
</evidence>
<keyword evidence="6 8" id="KW-0472">Membrane</keyword>
<dbReference type="InterPro" id="IPR003400">
    <property type="entry name" value="ExbD"/>
</dbReference>
<dbReference type="EMBL" id="PVNL01000057">
    <property type="protein sequence ID" value="PRQ07187.1"/>
    <property type="molecule type" value="Genomic_DNA"/>
</dbReference>
<reference evidence="9 10" key="1">
    <citation type="submission" date="2018-03" db="EMBL/GenBank/DDBJ databases">
        <title>Draft Genome Sequences of the Obligatory Marine Myxobacteria Enhygromyxa salina SWB007.</title>
        <authorList>
            <person name="Poehlein A."/>
            <person name="Moghaddam J.A."/>
            <person name="Harms H."/>
            <person name="Alanjari M."/>
            <person name="Koenig G.M."/>
            <person name="Daniel R."/>
            <person name="Schaeberle T.F."/>
        </authorList>
    </citation>
    <scope>NUCLEOTIDE SEQUENCE [LARGE SCALE GENOMIC DNA]</scope>
    <source>
        <strain evidence="9 10">SWB007</strain>
    </source>
</reference>
<dbReference type="GO" id="GO:0015031">
    <property type="term" value="P:protein transport"/>
    <property type="evidence" value="ECO:0007669"/>
    <property type="project" value="UniProtKB-KW"/>
</dbReference>
<dbReference type="PANTHER" id="PTHR30558">
    <property type="entry name" value="EXBD MEMBRANE COMPONENT OF PMF-DRIVEN MACROMOLECULE IMPORT SYSTEM"/>
    <property type="match status" value="1"/>
</dbReference>
<gene>
    <name evidence="9" type="primary">exbD_4</name>
    <name evidence="9" type="ORF">ENSA7_28930</name>
</gene>
<dbReference type="Gene3D" id="3.30.420.270">
    <property type="match status" value="1"/>
</dbReference>
<evidence type="ECO:0000313" key="9">
    <source>
        <dbReference type="EMBL" id="PRQ07187.1"/>
    </source>
</evidence>
<feature type="transmembrane region" description="Helical" evidence="8">
    <location>
        <begin position="16"/>
        <end position="36"/>
    </location>
</feature>
<dbReference type="AlphaFoldDB" id="A0A2S9YQ22"/>
<evidence type="ECO:0000256" key="2">
    <source>
        <dbReference type="ARBA" id="ARBA00005811"/>
    </source>
</evidence>
<evidence type="ECO:0000313" key="10">
    <source>
        <dbReference type="Proteomes" id="UP000238823"/>
    </source>
</evidence>
<dbReference type="Proteomes" id="UP000238823">
    <property type="component" value="Unassembled WGS sequence"/>
</dbReference>
<accession>A0A2S9YQ22</accession>
<keyword evidence="7" id="KW-0653">Protein transport</keyword>
<comment type="similarity">
    <text evidence="2 7">Belongs to the ExbD/TolR family.</text>
</comment>
<keyword evidence="7" id="KW-0813">Transport</keyword>
<name>A0A2S9YQ22_9BACT</name>
<comment type="caution">
    <text evidence="9">The sequence shown here is derived from an EMBL/GenBank/DDBJ whole genome shotgun (WGS) entry which is preliminary data.</text>
</comment>
<keyword evidence="3" id="KW-1003">Cell membrane</keyword>
<dbReference type="GO" id="GO:0022857">
    <property type="term" value="F:transmembrane transporter activity"/>
    <property type="evidence" value="ECO:0007669"/>
    <property type="project" value="InterPro"/>
</dbReference>
<evidence type="ECO:0000256" key="5">
    <source>
        <dbReference type="ARBA" id="ARBA00022989"/>
    </source>
</evidence>
<keyword evidence="4 7" id="KW-0812">Transmembrane</keyword>
<evidence type="ECO:0000256" key="7">
    <source>
        <dbReference type="RuleBase" id="RU003879"/>
    </source>
</evidence>
<evidence type="ECO:0000256" key="4">
    <source>
        <dbReference type="ARBA" id="ARBA00022692"/>
    </source>
</evidence>
<organism evidence="9 10">
    <name type="scientific">Enhygromyxa salina</name>
    <dbReference type="NCBI Taxonomy" id="215803"/>
    <lineage>
        <taxon>Bacteria</taxon>
        <taxon>Pseudomonadati</taxon>
        <taxon>Myxococcota</taxon>
        <taxon>Polyangia</taxon>
        <taxon>Nannocystales</taxon>
        <taxon>Nannocystaceae</taxon>
        <taxon>Enhygromyxa</taxon>
    </lineage>
</organism>
<dbReference type="Pfam" id="PF02472">
    <property type="entry name" value="ExbD"/>
    <property type="match status" value="1"/>
</dbReference>
<comment type="subcellular location">
    <subcellularLocation>
        <location evidence="1">Cell membrane</location>
        <topology evidence="1">Single-pass membrane protein</topology>
    </subcellularLocation>
    <subcellularLocation>
        <location evidence="7">Cell membrane</location>
        <topology evidence="7">Single-pass type II membrane protein</topology>
    </subcellularLocation>
</comment>
<keyword evidence="5 8" id="KW-1133">Transmembrane helix</keyword>
<dbReference type="OrthoDB" id="9798629at2"/>
<evidence type="ECO:0000256" key="6">
    <source>
        <dbReference type="ARBA" id="ARBA00023136"/>
    </source>
</evidence>
<evidence type="ECO:0000256" key="3">
    <source>
        <dbReference type="ARBA" id="ARBA00022475"/>
    </source>
</evidence>
<evidence type="ECO:0000256" key="1">
    <source>
        <dbReference type="ARBA" id="ARBA00004162"/>
    </source>
</evidence>
<dbReference type="GO" id="GO:0005886">
    <property type="term" value="C:plasma membrane"/>
    <property type="evidence" value="ECO:0007669"/>
    <property type="project" value="UniProtKB-SubCell"/>
</dbReference>